<evidence type="ECO:0000313" key="3">
    <source>
        <dbReference type="Proteomes" id="UP000503580"/>
    </source>
</evidence>
<dbReference type="Pfam" id="PF23899">
    <property type="entry name" value="SU10_portal"/>
    <property type="match status" value="1"/>
</dbReference>
<dbReference type="Proteomes" id="UP000503580">
    <property type="component" value="Chromosome"/>
</dbReference>
<evidence type="ECO:0000313" key="2">
    <source>
        <dbReference type="EMBL" id="QIR26702.1"/>
    </source>
</evidence>
<accession>A0A6G9RIQ9</accession>
<keyword evidence="1" id="KW-0175">Coiled coil</keyword>
<sequence>MKLSKAKEDLILTQVLHDFSRTEDDHATALERNNKSYLFYTAKLPKASIEEETGLITSDYVEPVMYQYVKEALPQLLDSFTEDDQLAVVFRSGGAFKNQQIETLITDNVNKIFLRDNPGYELLETLIKQTLITGDSYAKCFIDESTQHEQATSEDWIEVSELMSQLAEGWEIDLPADFADKKTGDIKGFKWKKTTQPTIDPQTGQKTAVDVWLIRGDIPLIKIDRKLVIEAVEAADIWVDTRNGSDFTKVRYLCHRVKSTVGDAELRGYDPEKLKRAADNEQENVLPTLYFSDPFSGTDSDFKSESTDPKEKLIDILEHYCYSSQLNSKGETRLYQITTTRSELLNVEEVSRIPFVHGQCETLLGSYYGRSFYDVAAPYQKHISNLIRMQMQIAKMSAWPAYQVADRSLKRESLLNAHRPGAIIEVSQIGAVMPFERHQLTDTFYRAKDDLLQSAQASLSSRNGSTDFSNGVDRTSAKTVALGVYQEGLDGNTLSKNIARTLISPLYSLIYQTIRDEGFPLEGPDGQPVEGIALPPVGDFVVDINTSADDLAQVNQITQLATFGAQISQANMPFITPQNVYEMLKTMCKRMDLDPAIYLTDPQQTQDQHAAAEQAEQAFIVSEFNKIKLEREKLALSKDAAEKALIDAKIYDITKNGEHDRTIKLQESLTAQAAQMAANAIKDTENQIKAAAVQVKADEVEVKRKAVNGEIILGAAKHATDITAPTINGVR</sequence>
<gene>
    <name evidence="2" type="ORF">GY169_07665</name>
</gene>
<evidence type="ECO:0000256" key="1">
    <source>
        <dbReference type="SAM" id="Coils"/>
    </source>
</evidence>
<dbReference type="RefSeq" id="WP_167575399.1">
    <property type="nucleotide sequence ID" value="NZ_CP050321.1"/>
</dbReference>
<protein>
    <recommendedName>
        <fullName evidence="4">Portal protein</fullName>
    </recommendedName>
</protein>
<reference evidence="2 3" key="1">
    <citation type="submission" date="2020-02" db="EMBL/GenBank/DDBJ databases">
        <title>Whole genome PO2S7.</title>
        <authorList>
            <person name="Singha K.M."/>
        </authorList>
    </citation>
    <scope>NUCLEOTIDE SEQUENCE [LARGE SCALE GENOMIC DNA]</scope>
    <source>
        <strain evidence="2 3">PO2S7</strain>
    </source>
</reference>
<keyword evidence="3" id="KW-1185">Reference proteome</keyword>
<proteinExistence type="predicted"/>
<feature type="coiled-coil region" evidence="1">
    <location>
        <begin position="674"/>
        <end position="701"/>
    </location>
</feature>
<evidence type="ECO:0008006" key="4">
    <source>
        <dbReference type="Google" id="ProtNLM"/>
    </source>
</evidence>
<name>A0A6G9RIQ9_9ENTR</name>
<dbReference type="EMBL" id="CP050321">
    <property type="protein sequence ID" value="QIR26702.1"/>
    <property type="molecule type" value="Genomic_DNA"/>
</dbReference>
<dbReference type="KEGG" id="kgn:GY169_07665"/>
<dbReference type="InterPro" id="IPR056909">
    <property type="entry name" value="SU10_portal"/>
</dbReference>
<dbReference type="AlphaFoldDB" id="A0A6G9RIQ9"/>
<organism evidence="2 3">
    <name type="scientific">Kluyvera genomosp. 3</name>
    <dbReference type="NCBI Taxonomy" id="2774055"/>
    <lineage>
        <taxon>Bacteria</taxon>
        <taxon>Pseudomonadati</taxon>
        <taxon>Pseudomonadota</taxon>
        <taxon>Gammaproteobacteria</taxon>
        <taxon>Enterobacterales</taxon>
        <taxon>Enterobacteriaceae</taxon>
        <taxon>Kluyvera</taxon>
    </lineage>
</organism>